<dbReference type="Proteomes" id="UP000355283">
    <property type="component" value="Unassembled WGS sequence"/>
</dbReference>
<gene>
    <name evidence="3" type="ORF">NSK_006906</name>
</gene>
<evidence type="ECO:0000313" key="4">
    <source>
        <dbReference type="Proteomes" id="UP000355283"/>
    </source>
</evidence>
<reference evidence="3 4" key="1">
    <citation type="submission" date="2019-01" db="EMBL/GenBank/DDBJ databases">
        <title>Nuclear Genome Assembly of the Microalgal Biofuel strain Nannochloropsis salina CCMP1776.</title>
        <authorList>
            <person name="Hovde B."/>
        </authorList>
    </citation>
    <scope>NUCLEOTIDE SEQUENCE [LARGE SCALE GENOMIC DNA]</scope>
    <source>
        <strain evidence="3 4">CCMP1776</strain>
    </source>
</reference>
<name>A0A4D9CVV9_9STRA</name>
<evidence type="ECO:0000256" key="1">
    <source>
        <dbReference type="SAM" id="Coils"/>
    </source>
</evidence>
<comment type="caution">
    <text evidence="3">The sequence shown here is derived from an EMBL/GenBank/DDBJ whole genome shotgun (WGS) entry which is preliminary data.</text>
</comment>
<keyword evidence="4" id="KW-1185">Reference proteome</keyword>
<evidence type="ECO:0000313" key="3">
    <source>
        <dbReference type="EMBL" id="TFJ81655.1"/>
    </source>
</evidence>
<feature type="region of interest" description="Disordered" evidence="2">
    <location>
        <begin position="148"/>
        <end position="188"/>
    </location>
</feature>
<proteinExistence type="predicted"/>
<keyword evidence="1" id="KW-0175">Coiled coil</keyword>
<evidence type="ECO:0000256" key="2">
    <source>
        <dbReference type="SAM" id="MobiDB-lite"/>
    </source>
</evidence>
<accession>A0A4D9CVV9</accession>
<dbReference type="EMBL" id="SDOX01000122">
    <property type="protein sequence ID" value="TFJ81655.1"/>
    <property type="molecule type" value="Genomic_DNA"/>
</dbReference>
<feature type="compositionally biased region" description="Basic and acidic residues" evidence="2">
    <location>
        <begin position="244"/>
        <end position="256"/>
    </location>
</feature>
<dbReference type="AlphaFoldDB" id="A0A4D9CVV9"/>
<feature type="coiled-coil region" evidence="1">
    <location>
        <begin position="5"/>
        <end position="53"/>
    </location>
</feature>
<feature type="region of interest" description="Disordered" evidence="2">
    <location>
        <begin position="239"/>
        <end position="266"/>
    </location>
</feature>
<sequence>MSESLQAQNTLLQDLRRQQSELTAAFERERSNCRKKDEEVSQLLSELASLRARNLDLSFRLNEAAQVREEGHCLRVELERFKKLHAESEEAYSRSCMEREKMEEEAREEKREMMDERRLLRERNEQVASLRKELQESRLLNQLLSRRTAAGSRGVMDASKEKKDMEDEQRNKERSVSRVVQEDEDDGEVEKIADLEEVEKQEEEEKKEVFTATDPFDFGERCQRLEVKAPAVQRKNATFNPNEENWKKGKGGEGPRKKTYKKQQKQQGKEANTELCKQCTKRSSGLSYVCQLCLQEVCANCVKDNGRRAVATSRGFVCQDCQ</sequence>
<feature type="compositionally biased region" description="Basic and acidic residues" evidence="2">
    <location>
        <begin position="158"/>
        <end position="176"/>
    </location>
</feature>
<protein>
    <submittedName>
        <fullName evidence="3">Uncharacterized protein</fullName>
    </submittedName>
</protein>
<organism evidence="3 4">
    <name type="scientific">Nannochloropsis salina CCMP1776</name>
    <dbReference type="NCBI Taxonomy" id="1027361"/>
    <lineage>
        <taxon>Eukaryota</taxon>
        <taxon>Sar</taxon>
        <taxon>Stramenopiles</taxon>
        <taxon>Ochrophyta</taxon>
        <taxon>Eustigmatophyceae</taxon>
        <taxon>Eustigmatales</taxon>
        <taxon>Monodopsidaceae</taxon>
        <taxon>Microchloropsis</taxon>
        <taxon>Microchloropsis salina</taxon>
    </lineage>
</organism>